<sequence length="86" mass="8982">MTRLSRRLLIAGAASALVLAVTPAPANAIPPAGPNQSVTFTYYSTAAKTTVVGGWSYGSCGEPFDWGTHTRYSTYRIITCTPGGGQ</sequence>
<evidence type="ECO:0000256" key="1">
    <source>
        <dbReference type="SAM" id="SignalP"/>
    </source>
</evidence>
<keyword evidence="3" id="KW-1185">Reference proteome</keyword>
<comment type="caution">
    <text evidence="2">The sequence shown here is derived from an EMBL/GenBank/DDBJ whole genome shotgun (WGS) entry which is preliminary data.</text>
</comment>
<dbReference type="Proteomes" id="UP000622552">
    <property type="component" value="Unassembled WGS sequence"/>
</dbReference>
<gene>
    <name evidence="2" type="ORF">IW245_001899</name>
</gene>
<protein>
    <submittedName>
        <fullName evidence="2">Uncharacterized protein</fullName>
    </submittedName>
</protein>
<evidence type="ECO:0000313" key="2">
    <source>
        <dbReference type="EMBL" id="MBG6135705.1"/>
    </source>
</evidence>
<organism evidence="2 3">
    <name type="scientific">Longispora fulva</name>
    <dbReference type="NCBI Taxonomy" id="619741"/>
    <lineage>
        <taxon>Bacteria</taxon>
        <taxon>Bacillati</taxon>
        <taxon>Actinomycetota</taxon>
        <taxon>Actinomycetes</taxon>
        <taxon>Micromonosporales</taxon>
        <taxon>Micromonosporaceae</taxon>
        <taxon>Longispora</taxon>
    </lineage>
</organism>
<dbReference type="AlphaFoldDB" id="A0A8J7KF41"/>
<proteinExistence type="predicted"/>
<accession>A0A8J7KF41</accession>
<dbReference type="InterPro" id="IPR006311">
    <property type="entry name" value="TAT_signal"/>
</dbReference>
<dbReference type="RefSeq" id="WP_197002776.1">
    <property type="nucleotide sequence ID" value="NZ_BONS01000002.1"/>
</dbReference>
<reference evidence="2" key="1">
    <citation type="submission" date="2020-11" db="EMBL/GenBank/DDBJ databases">
        <title>Sequencing the genomes of 1000 actinobacteria strains.</title>
        <authorList>
            <person name="Klenk H.-P."/>
        </authorList>
    </citation>
    <scope>NUCLEOTIDE SEQUENCE</scope>
    <source>
        <strain evidence="2">DSM 45356</strain>
    </source>
</reference>
<name>A0A8J7KF41_9ACTN</name>
<feature type="signal peptide" evidence="1">
    <location>
        <begin position="1"/>
        <end position="28"/>
    </location>
</feature>
<evidence type="ECO:0000313" key="3">
    <source>
        <dbReference type="Proteomes" id="UP000622552"/>
    </source>
</evidence>
<dbReference type="InterPro" id="IPR046256">
    <property type="entry name" value="DUF6289"/>
</dbReference>
<feature type="chain" id="PRO_5035239683" evidence="1">
    <location>
        <begin position="29"/>
        <end position="86"/>
    </location>
</feature>
<keyword evidence="1" id="KW-0732">Signal</keyword>
<dbReference type="Pfam" id="PF19806">
    <property type="entry name" value="DUF6289"/>
    <property type="match status" value="1"/>
</dbReference>
<dbReference type="PROSITE" id="PS51318">
    <property type="entry name" value="TAT"/>
    <property type="match status" value="1"/>
</dbReference>
<dbReference type="EMBL" id="JADOUF010000001">
    <property type="protein sequence ID" value="MBG6135705.1"/>
    <property type="molecule type" value="Genomic_DNA"/>
</dbReference>